<feature type="region of interest" description="Disordered" evidence="1">
    <location>
        <begin position="567"/>
        <end position="621"/>
    </location>
</feature>
<comment type="caution">
    <text evidence="2">The sequence shown here is derived from an EMBL/GenBank/DDBJ whole genome shotgun (WGS) entry which is preliminary data.</text>
</comment>
<evidence type="ECO:0000256" key="1">
    <source>
        <dbReference type="SAM" id="MobiDB-lite"/>
    </source>
</evidence>
<feature type="region of interest" description="Disordered" evidence="1">
    <location>
        <begin position="538"/>
        <end position="557"/>
    </location>
</feature>
<feature type="compositionally biased region" description="Polar residues" evidence="1">
    <location>
        <begin position="291"/>
        <end position="304"/>
    </location>
</feature>
<feature type="region of interest" description="Disordered" evidence="1">
    <location>
        <begin position="482"/>
        <end position="502"/>
    </location>
</feature>
<protein>
    <submittedName>
        <fullName evidence="2">Uncharacterized protein</fullName>
    </submittedName>
</protein>
<keyword evidence="3" id="KW-1185">Reference proteome</keyword>
<dbReference type="Proteomes" id="UP000320762">
    <property type="component" value="Unassembled WGS sequence"/>
</dbReference>
<dbReference type="OrthoDB" id="10415887at2759"/>
<feature type="region of interest" description="Disordered" evidence="1">
    <location>
        <begin position="429"/>
        <end position="468"/>
    </location>
</feature>
<feature type="compositionally biased region" description="Low complexity" evidence="1">
    <location>
        <begin position="306"/>
        <end position="321"/>
    </location>
</feature>
<evidence type="ECO:0000313" key="2">
    <source>
        <dbReference type="EMBL" id="TRM66950.1"/>
    </source>
</evidence>
<feature type="compositionally biased region" description="Low complexity" evidence="1">
    <location>
        <begin position="543"/>
        <end position="557"/>
    </location>
</feature>
<feature type="region of interest" description="Disordered" evidence="1">
    <location>
        <begin position="909"/>
        <end position="928"/>
    </location>
</feature>
<feature type="compositionally biased region" description="Low complexity" evidence="1">
    <location>
        <begin position="664"/>
        <end position="696"/>
    </location>
</feature>
<organism evidence="2 3">
    <name type="scientific">Schizophyllum amplum</name>
    <dbReference type="NCBI Taxonomy" id="97359"/>
    <lineage>
        <taxon>Eukaryota</taxon>
        <taxon>Fungi</taxon>
        <taxon>Dikarya</taxon>
        <taxon>Basidiomycota</taxon>
        <taxon>Agaricomycotina</taxon>
        <taxon>Agaricomycetes</taxon>
        <taxon>Agaricomycetidae</taxon>
        <taxon>Agaricales</taxon>
        <taxon>Schizophyllaceae</taxon>
        <taxon>Schizophyllum</taxon>
    </lineage>
</organism>
<feature type="compositionally biased region" description="Gly residues" evidence="1">
    <location>
        <begin position="1082"/>
        <end position="1094"/>
    </location>
</feature>
<dbReference type="EMBL" id="VDMD01000003">
    <property type="protein sequence ID" value="TRM66950.1"/>
    <property type="molecule type" value="Genomic_DNA"/>
</dbReference>
<evidence type="ECO:0000313" key="3">
    <source>
        <dbReference type="Proteomes" id="UP000320762"/>
    </source>
</evidence>
<name>A0A550CQ71_9AGAR</name>
<feature type="region of interest" description="Disordered" evidence="1">
    <location>
        <begin position="644"/>
        <end position="723"/>
    </location>
</feature>
<feature type="region of interest" description="Disordered" evidence="1">
    <location>
        <begin position="1074"/>
        <end position="1094"/>
    </location>
</feature>
<proteinExistence type="predicted"/>
<accession>A0A550CQ71</accession>
<reference evidence="2 3" key="1">
    <citation type="journal article" date="2019" name="New Phytol.">
        <title>Comparative genomics reveals unique wood-decay strategies and fruiting body development in the Schizophyllaceae.</title>
        <authorList>
            <person name="Almasi E."/>
            <person name="Sahu N."/>
            <person name="Krizsan K."/>
            <person name="Balint B."/>
            <person name="Kovacs G.M."/>
            <person name="Kiss B."/>
            <person name="Cseklye J."/>
            <person name="Drula E."/>
            <person name="Henrissat B."/>
            <person name="Nagy I."/>
            <person name="Chovatia M."/>
            <person name="Adam C."/>
            <person name="LaButti K."/>
            <person name="Lipzen A."/>
            <person name="Riley R."/>
            <person name="Grigoriev I.V."/>
            <person name="Nagy L.G."/>
        </authorList>
    </citation>
    <scope>NUCLEOTIDE SEQUENCE [LARGE SCALE GENOMIC DNA]</scope>
    <source>
        <strain evidence="2 3">NL-1724</strain>
    </source>
</reference>
<feature type="compositionally biased region" description="Polar residues" evidence="1">
    <location>
        <begin position="482"/>
        <end position="500"/>
    </location>
</feature>
<dbReference type="STRING" id="97359.A0A550CQ71"/>
<gene>
    <name evidence="2" type="ORF">BD626DRAFT_167001</name>
</gene>
<sequence>MPGLRRASSLFPAHINGHGGGWWKTEGWPSREQGVRDGTLLFPSTIISFSLLRYLPSCDTQSFPGYTHYGPKSETYRRSFTHHSIPCSRSRLHTHEHLRIAFSPDRWEALLRRCTSPLSRKEGRAWATLRLRTFLADLLVKHVDVKKAEGVDWEFHQAWMTTMFSRPIHARLFERSAILPHEFSTTAKAAGVVLSDQITADLYLLFLYHMFVADTDAFHLFASTLYLPLLESSVKEYRRVRPSIIKDNTVAQEPTGLSSSVDQWTRHLYALSSKRDRVLLPPLPSADHGSESTPVPNSGSQQCGYGSEFSSNSEDSSGDSSDPARNDFGASPAIGKSTTNGSATFAQKALTWLLTDNTRDPVNSFRFEDVMRQTDLEFESPIALPETPIALPETPPASPRMLPHVKTGSFMNLRASSLDCRSKSVSIGCSSVNSSGSSSRRPVSVSGRGSVTDAGSISVAGSSGSDSSPGFLARAGSLYTSRSMSATPSSTRTPSKVSAGSLSTSAAPFSASAALPSSPAATLAQVLVSSRQSLRCVSPRPCVSRSSGSTSPTSSVRFAFPSVSSLDSPGLRGLSDTPGRKKSPGRSWHSSVRSSDCPGRASDYPARHGTSTGHSPPARCLESAGRLASTGPFDFAARVSGSSGRFAATGRPADPRHPASRGRSAIASCSASPSAVRYSKSRSRSGSPSRSQSPGRLESSSRDDGAPQRHQASSVGPFDFDTIEPSVMMSGEETVDQVGIDLDRGQDALDRREDSLDRGEDTLDTALVMSASGTVWRAARELGTSDGTHVSPHSVNFALTSKNWIRLCDAPSSPTTMERLKAVAAACIHAYMSALLARYGQVVSGEFAMAWMDTVTSPSFHALIYTRSAIMQPDLAAKSRDLGVQLSEEAMAEAFLLFVYIYSRQSRRRDHHGRSKTQRQSESQHRPAFETLQMSPTFRVFMDTLYLPLLEKALKAYHRAHDSAFKRSTITAAGDWVGTAVMQQVRTMLHILSSRRDRVLAHDSATPKRECSVWVADQDMNLDEEPEGHPAFQSPIPLVIDSRARNKRQRLSGGGYYTSASGSVLGYGSLVVGSSSPASGSGSIGTTGYGRGPS</sequence>
<dbReference type="AlphaFoldDB" id="A0A550CQ71"/>
<feature type="region of interest" description="Disordered" evidence="1">
    <location>
        <begin position="280"/>
        <end position="340"/>
    </location>
</feature>